<dbReference type="AlphaFoldDB" id="A0A2C9VF60"/>
<sequence>MAGEAGLSAAEVAPEKRLSSLSGTFGRRRCRRTCLTFGSGGTFGRRTCRRKCPLQPFLACFSMIIP</sequence>
<name>A0A2C9VF60_MANES</name>
<keyword evidence="1" id="KW-0479">Metal-binding</keyword>
<evidence type="ECO:0000313" key="4">
    <source>
        <dbReference type="EMBL" id="OAY43881.2"/>
    </source>
</evidence>
<dbReference type="SUPFAM" id="SSF46689">
    <property type="entry name" value="Homeodomain-like"/>
    <property type="match status" value="1"/>
</dbReference>
<dbReference type="GO" id="GO:0003677">
    <property type="term" value="F:DNA binding"/>
    <property type="evidence" value="ECO:0000318"/>
    <property type="project" value="GO_Central"/>
</dbReference>
<evidence type="ECO:0000256" key="2">
    <source>
        <dbReference type="ARBA" id="ARBA00022771"/>
    </source>
</evidence>
<dbReference type="InterPro" id="IPR011011">
    <property type="entry name" value="Znf_FYVE_PHD"/>
</dbReference>
<dbReference type="Proteomes" id="UP000091857">
    <property type="component" value="Chromosome 8"/>
</dbReference>
<dbReference type="GO" id="GO:0008270">
    <property type="term" value="F:zinc ion binding"/>
    <property type="evidence" value="ECO:0007669"/>
    <property type="project" value="UniProtKB-KW"/>
</dbReference>
<dbReference type="GO" id="GO:0034728">
    <property type="term" value="P:nucleosome organization"/>
    <property type="evidence" value="ECO:0000318"/>
    <property type="project" value="GO_Central"/>
</dbReference>
<protein>
    <recommendedName>
        <fullName evidence="6">Myb-like domain-containing protein</fullName>
    </recommendedName>
</protein>
<evidence type="ECO:0000313" key="5">
    <source>
        <dbReference type="Proteomes" id="UP000091857"/>
    </source>
</evidence>
<dbReference type="InterPro" id="IPR009057">
    <property type="entry name" value="Homeodomain-like_sf"/>
</dbReference>
<dbReference type="GO" id="GO:0042393">
    <property type="term" value="F:histone binding"/>
    <property type="evidence" value="ECO:0000318"/>
    <property type="project" value="GO_Central"/>
</dbReference>
<dbReference type="GO" id="GO:0003682">
    <property type="term" value="F:chromatin binding"/>
    <property type="evidence" value="ECO:0000318"/>
    <property type="project" value="GO_Central"/>
</dbReference>
<dbReference type="EMBL" id="CM004394">
    <property type="protein sequence ID" value="OAY43881.2"/>
    <property type="molecule type" value="Genomic_DNA"/>
</dbReference>
<proteinExistence type="predicted"/>
<keyword evidence="3" id="KW-0862">Zinc</keyword>
<evidence type="ECO:0000256" key="1">
    <source>
        <dbReference type="ARBA" id="ARBA00022723"/>
    </source>
</evidence>
<organism evidence="4 5">
    <name type="scientific">Manihot esculenta</name>
    <name type="common">Cassava</name>
    <name type="synonym">Jatropha manihot</name>
    <dbReference type="NCBI Taxonomy" id="3983"/>
    <lineage>
        <taxon>Eukaryota</taxon>
        <taxon>Viridiplantae</taxon>
        <taxon>Streptophyta</taxon>
        <taxon>Embryophyta</taxon>
        <taxon>Tracheophyta</taxon>
        <taxon>Spermatophyta</taxon>
        <taxon>Magnoliopsida</taxon>
        <taxon>eudicotyledons</taxon>
        <taxon>Gunneridae</taxon>
        <taxon>Pentapetalae</taxon>
        <taxon>rosids</taxon>
        <taxon>fabids</taxon>
        <taxon>Malpighiales</taxon>
        <taxon>Euphorbiaceae</taxon>
        <taxon>Crotonoideae</taxon>
        <taxon>Manihoteae</taxon>
        <taxon>Manihot</taxon>
    </lineage>
</organism>
<dbReference type="Gene3D" id="1.10.10.60">
    <property type="entry name" value="Homeodomain-like"/>
    <property type="match status" value="1"/>
</dbReference>
<gene>
    <name evidence="4" type="ORF">MANES_08G086144v8</name>
</gene>
<accession>A0A2C9VF60</accession>
<dbReference type="GO" id="GO:0005634">
    <property type="term" value="C:nucleus"/>
    <property type="evidence" value="ECO:0000318"/>
    <property type="project" value="GO_Central"/>
</dbReference>
<reference evidence="5" key="1">
    <citation type="journal article" date="2016" name="Nat. Biotechnol.">
        <title>Sequencing wild and cultivated cassava and related species reveals extensive interspecific hybridization and genetic diversity.</title>
        <authorList>
            <person name="Bredeson J.V."/>
            <person name="Lyons J.B."/>
            <person name="Prochnik S.E."/>
            <person name="Wu G.A."/>
            <person name="Ha C.M."/>
            <person name="Edsinger-Gonzales E."/>
            <person name="Grimwood J."/>
            <person name="Schmutz J."/>
            <person name="Rabbi I.Y."/>
            <person name="Egesi C."/>
            <person name="Nauluvula P."/>
            <person name="Lebot V."/>
            <person name="Ndunguru J."/>
            <person name="Mkamilo G."/>
            <person name="Bart R.S."/>
            <person name="Setter T.L."/>
            <person name="Gleadow R.M."/>
            <person name="Kulakow P."/>
            <person name="Ferguson M.E."/>
            <person name="Rounsley S."/>
            <person name="Rokhsar D.S."/>
        </authorList>
    </citation>
    <scope>NUCLEOTIDE SEQUENCE [LARGE SCALE GENOMIC DNA]</scope>
    <source>
        <strain evidence="5">cv. AM560-2</strain>
    </source>
</reference>
<comment type="caution">
    <text evidence="4">The sequence shown here is derived from an EMBL/GenBank/DDBJ whole genome shotgun (WGS) entry which is preliminary data.</text>
</comment>
<keyword evidence="5" id="KW-1185">Reference proteome</keyword>
<evidence type="ECO:0000256" key="3">
    <source>
        <dbReference type="ARBA" id="ARBA00022833"/>
    </source>
</evidence>
<dbReference type="STRING" id="3983.A0A2C9VF60"/>
<evidence type="ECO:0008006" key="6">
    <source>
        <dbReference type="Google" id="ProtNLM"/>
    </source>
</evidence>
<dbReference type="GO" id="GO:0140658">
    <property type="term" value="F:ATP-dependent chromatin remodeler activity"/>
    <property type="evidence" value="ECO:0000318"/>
    <property type="project" value="GO_Central"/>
</dbReference>
<dbReference type="GO" id="GO:0016887">
    <property type="term" value="F:ATP hydrolysis activity"/>
    <property type="evidence" value="ECO:0000318"/>
    <property type="project" value="GO_Central"/>
</dbReference>
<dbReference type="SUPFAM" id="SSF57903">
    <property type="entry name" value="FYVE/PHD zinc finger"/>
    <property type="match status" value="1"/>
</dbReference>
<dbReference type="GO" id="GO:0000785">
    <property type="term" value="C:chromatin"/>
    <property type="evidence" value="ECO:0000318"/>
    <property type="project" value="GO_Central"/>
</dbReference>
<keyword evidence="2" id="KW-0863">Zinc-finger</keyword>